<dbReference type="GO" id="GO:0033983">
    <property type="term" value="F:diaminobutyrate decarboxylase activity"/>
    <property type="evidence" value="ECO:0007669"/>
    <property type="project" value="UniProtKB-EC"/>
</dbReference>
<dbReference type="InterPro" id="IPR015424">
    <property type="entry name" value="PyrdxlP-dep_Trfase"/>
</dbReference>
<protein>
    <submittedName>
        <fullName evidence="8">L-2,4-diaminobutyrate decarboxylase</fullName>
        <ecNumber evidence="8">4.1.1.86</ecNumber>
    </submittedName>
</protein>
<evidence type="ECO:0000256" key="1">
    <source>
        <dbReference type="ARBA" id="ARBA00001933"/>
    </source>
</evidence>
<dbReference type="PANTHER" id="PTHR45677">
    <property type="entry name" value="GLUTAMATE DECARBOXYLASE-RELATED"/>
    <property type="match status" value="1"/>
</dbReference>
<evidence type="ECO:0000256" key="6">
    <source>
        <dbReference type="PIRSR" id="PIRSR602129-50"/>
    </source>
</evidence>
<organism evidence="8 9">
    <name type="scientific">Mucilaginibacter lappiensis</name>
    <dbReference type="NCBI Taxonomy" id="354630"/>
    <lineage>
        <taxon>Bacteria</taxon>
        <taxon>Pseudomonadati</taxon>
        <taxon>Bacteroidota</taxon>
        <taxon>Sphingobacteriia</taxon>
        <taxon>Sphingobacteriales</taxon>
        <taxon>Sphingobacteriaceae</taxon>
        <taxon>Mucilaginibacter</taxon>
    </lineage>
</organism>
<comment type="similarity">
    <text evidence="2 7">Belongs to the group II decarboxylase family.</text>
</comment>
<evidence type="ECO:0000256" key="5">
    <source>
        <dbReference type="ARBA" id="ARBA00023239"/>
    </source>
</evidence>
<dbReference type="GO" id="GO:0030170">
    <property type="term" value="F:pyridoxal phosphate binding"/>
    <property type="evidence" value="ECO:0007669"/>
    <property type="project" value="InterPro"/>
</dbReference>
<feature type="modified residue" description="N6-(pyridoxal phosphate)lysine" evidence="6">
    <location>
        <position position="299"/>
    </location>
</feature>
<keyword evidence="4 6" id="KW-0663">Pyridoxal phosphate</keyword>
<dbReference type="Proteomes" id="UP000548326">
    <property type="component" value="Unassembled WGS sequence"/>
</dbReference>
<dbReference type="RefSeq" id="WP_183586345.1">
    <property type="nucleotide sequence ID" value="NZ_JACHCA010000003.1"/>
</dbReference>
<dbReference type="InterPro" id="IPR015421">
    <property type="entry name" value="PyrdxlP-dep_Trfase_major"/>
</dbReference>
<dbReference type="GO" id="GO:0006520">
    <property type="term" value="P:amino acid metabolic process"/>
    <property type="evidence" value="ECO:0007669"/>
    <property type="project" value="InterPro"/>
</dbReference>
<dbReference type="AlphaFoldDB" id="A0A841JES8"/>
<name>A0A841JES8_9SPHI</name>
<dbReference type="PRINTS" id="PR00800">
    <property type="entry name" value="YHDCRBOXLASE"/>
</dbReference>
<evidence type="ECO:0000256" key="3">
    <source>
        <dbReference type="ARBA" id="ARBA00022793"/>
    </source>
</evidence>
<evidence type="ECO:0000256" key="4">
    <source>
        <dbReference type="ARBA" id="ARBA00022898"/>
    </source>
</evidence>
<dbReference type="SUPFAM" id="SSF53383">
    <property type="entry name" value="PLP-dependent transferases"/>
    <property type="match status" value="1"/>
</dbReference>
<evidence type="ECO:0000313" key="9">
    <source>
        <dbReference type="Proteomes" id="UP000548326"/>
    </source>
</evidence>
<evidence type="ECO:0000256" key="7">
    <source>
        <dbReference type="RuleBase" id="RU000382"/>
    </source>
</evidence>
<keyword evidence="5 7" id="KW-0456">Lyase</keyword>
<dbReference type="EMBL" id="JACHCA010000003">
    <property type="protein sequence ID" value="MBB6127138.1"/>
    <property type="molecule type" value="Genomic_DNA"/>
</dbReference>
<evidence type="ECO:0000256" key="2">
    <source>
        <dbReference type="ARBA" id="ARBA00009533"/>
    </source>
</evidence>
<dbReference type="PANTHER" id="PTHR45677:SF8">
    <property type="entry name" value="CYSTEINE SULFINIC ACID DECARBOXYLASE"/>
    <property type="match status" value="1"/>
</dbReference>
<dbReference type="InterPro" id="IPR010977">
    <property type="entry name" value="Aromatic_deC"/>
</dbReference>
<reference evidence="8 9" key="1">
    <citation type="submission" date="2020-08" db="EMBL/GenBank/DDBJ databases">
        <title>Genomic Encyclopedia of Type Strains, Phase IV (KMG-V): Genome sequencing to study the core and pangenomes of soil and plant-associated prokaryotes.</title>
        <authorList>
            <person name="Whitman W."/>
        </authorList>
    </citation>
    <scope>NUCLEOTIDE SEQUENCE [LARGE SCALE GENOMIC DNA]</scope>
    <source>
        <strain evidence="8 9">MP601</strain>
    </source>
</reference>
<dbReference type="EC" id="4.1.1.86" evidence="8"/>
<dbReference type="GO" id="GO:0019752">
    <property type="term" value="P:carboxylic acid metabolic process"/>
    <property type="evidence" value="ECO:0007669"/>
    <property type="project" value="InterPro"/>
</dbReference>
<dbReference type="InterPro" id="IPR002129">
    <property type="entry name" value="PyrdxlP-dep_de-COase"/>
</dbReference>
<sequence length="476" mass="53511">MEDLIMKAYKPETFRSEAHQLVELLATELEKAHSAPQKKDTINWESPAEQLAYWQNDFNSPLINNPQQLFRSVMSRSVNLHSRGYIGHQTATTLPVTALTSALISFFNNGMAVYEMGMAGNAMEKVVTGYMATKFGFDEEASGIVTSGGTLGNLTALLAARAAMPNVLGKPEYGKLTIMVSEEAHYSIERAVRIMGLPAENIIKVPVNDRFQMRADTLEHYYKEATAKDQKVFCIVGCACSTSIGAYDDLEAIGQFAQKHNIWFHVDGAHGAPVIFSPVYSHLLQGIEKADSVMVDFHKMMMAPSLSTAVLFKSARQAGKTFLQKAEYLWQDQQTDEWYNSGKQTFECTKPMTILHTYTIMRLYGDTLYQQHIDKLYGMAGEFAYMVHQHENFELACEPQSNIVCFRLKAGAESNELNRDVLQRLIEDGRFYIVGTTIKQEFYLRITLMNPLTQKDDLEQLLSVIEDLAMSDAVMG</sequence>
<dbReference type="Gene3D" id="3.40.640.10">
    <property type="entry name" value="Type I PLP-dependent aspartate aminotransferase-like (Major domain)"/>
    <property type="match status" value="1"/>
</dbReference>
<dbReference type="Gene3D" id="3.90.1150.170">
    <property type="match status" value="1"/>
</dbReference>
<keyword evidence="3" id="KW-0210">Decarboxylase</keyword>
<dbReference type="Pfam" id="PF00282">
    <property type="entry name" value="Pyridoxal_deC"/>
    <property type="match status" value="1"/>
</dbReference>
<comment type="caution">
    <text evidence="8">The sequence shown here is derived from an EMBL/GenBank/DDBJ whole genome shotgun (WGS) entry which is preliminary data.</text>
</comment>
<gene>
    <name evidence="8" type="ORF">HDF22_001244</name>
</gene>
<comment type="cofactor">
    <cofactor evidence="1 6 7">
        <name>pyridoxal 5'-phosphate</name>
        <dbReference type="ChEBI" id="CHEBI:597326"/>
    </cofactor>
</comment>
<evidence type="ECO:0000313" key="8">
    <source>
        <dbReference type="EMBL" id="MBB6127138.1"/>
    </source>
</evidence>
<proteinExistence type="inferred from homology"/>
<dbReference type="GO" id="GO:0005737">
    <property type="term" value="C:cytoplasm"/>
    <property type="evidence" value="ECO:0007669"/>
    <property type="project" value="TreeGrafter"/>
</dbReference>
<accession>A0A841JES8</accession>